<proteinExistence type="predicted"/>
<dbReference type="EMBL" id="CM044706">
    <property type="protein sequence ID" value="KAI5659492.1"/>
    <property type="molecule type" value="Genomic_DNA"/>
</dbReference>
<gene>
    <name evidence="1" type="ORF">M9H77_28285</name>
</gene>
<evidence type="ECO:0000313" key="1">
    <source>
        <dbReference type="EMBL" id="KAI5659492.1"/>
    </source>
</evidence>
<evidence type="ECO:0000313" key="2">
    <source>
        <dbReference type="Proteomes" id="UP001060085"/>
    </source>
</evidence>
<organism evidence="1 2">
    <name type="scientific">Catharanthus roseus</name>
    <name type="common">Madagascar periwinkle</name>
    <name type="synonym">Vinca rosea</name>
    <dbReference type="NCBI Taxonomy" id="4058"/>
    <lineage>
        <taxon>Eukaryota</taxon>
        <taxon>Viridiplantae</taxon>
        <taxon>Streptophyta</taxon>
        <taxon>Embryophyta</taxon>
        <taxon>Tracheophyta</taxon>
        <taxon>Spermatophyta</taxon>
        <taxon>Magnoliopsida</taxon>
        <taxon>eudicotyledons</taxon>
        <taxon>Gunneridae</taxon>
        <taxon>Pentapetalae</taxon>
        <taxon>asterids</taxon>
        <taxon>lamiids</taxon>
        <taxon>Gentianales</taxon>
        <taxon>Apocynaceae</taxon>
        <taxon>Rauvolfioideae</taxon>
        <taxon>Vinceae</taxon>
        <taxon>Catharanthinae</taxon>
        <taxon>Catharanthus</taxon>
    </lineage>
</organism>
<name>A0ACC0AHK7_CATRO</name>
<protein>
    <submittedName>
        <fullName evidence="1">Uncharacterized protein</fullName>
    </submittedName>
</protein>
<accession>A0ACC0AHK7</accession>
<keyword evidence="2" id="KW-1185">Reference proteome</keyword>
<reference evidence="2" key="1">
    <citation type="journal article" date="2023" name="Nat. Plants">
        <title>Single-cell RNA sequencing provides a high-resolution roadmap for understanding the multicellular compartmentation of specialized metabolism.</title>
        <authorList>
            <person name="Sun S."/>
            <person name="Shen X."/>
            <person name="Li Y."/>
            <person name="Li Y."/>
            <person name="Wang S."/>
            <person name="Li R."/>
            <person name="Zhang H."/>
            <person name="Shen G."/>
            <person name="Guo B."/>
            <person name="Wei J."/>
            <person name="Xu J."/>
            <person name="St-Pierre B."/>
            <person name="Chen S."/>
            <person name="Sun C."/>
        </authorList>
    </citation>
    <scope>NUCLEOTIDE SEQUENCE [LARGE SCALE GENOMIC DNA]</scope>
</reference>
<comment type="caution">
    <text evidence="1">The sequence shown here is derived from an EMBL/GenBank/DDBJ whole genome shotgun (WGS) entry which is preliminary data.</text>
</comment>
<sequence>MKKALIVILQLAIVLLFSILLATSAQPVNKFVQCLLQNFDDSTAISQVIFTPNNHSYPLILSSRSQNMLFQTIQTPKPQVIMTPNHESQIQVGIHCAKKHGIQMRIRSGGHDFNGASYVSEAPFFLLDMINFRSISVDVQSRTAWLGVAAALGEVYYAIYKANSSLYFPGGSAPTVGIGGLVSGGGYGPFSRKYGLAADNVIDARVIDANGRILDRKSMGEDFFWAIRGGNGASFGVILSYQVNLVEIRPNFTAFNVLRTLEQNAIQLLHKWQYVAPKMPRDLSISARFATGSAAFLAFFQGDVNTLLSLMEEYFPELGVTKDDCHEIRWIDNYAYQFGLSLELTQDFLLSRVNPFLKLSPYFKGRSDFVQKPISKSGLREIWNLFSQRNFGESSMEWTPFGGKMDEIPVSNIPFPHRVGTLFLVVHIASWNSPNTTFAQRSINWSRKLYETMGKYIPNTRSNPRGAYVNYRDFDLGTNNRHGYTSVEQARVWGAHYFKSNFDRLVKIKMMIDPENFFNFEQSIPLSPRDVIKKEINV</sequence>
<dbReference type="Proteomes" id="UP001060085">
    <property type="component" value="Linkage Group LG06"/>
</dbReference>